<dbReference type="EMBL" id="JAWJEJ010000002">
    <property type="protein sequence ID" value="MDV3458743.1"/>
    <property type="molecule type" value="Genomic_DNA"/>
</dbReference>
<feature type="domain" description="DUF4240" evidence="3">
    <location>
        <begin position="29"/>
        <end position="145"/>
    </location>
</feature>
<dbReference type="InterPro" id="IPR025334">
    <property type="entry name" value="DUF4240"/>
</dbReference>
<evidence type="ECO:0000313" key="4">
    <source>
        <dbReference type="EMBL" id="MDV3458743.1"/>
    </source>
</evidence>
<organism evidence="4 5">
    <name type="scientific">Sphingomonas agrestis</name>
    <dbReference type="NCBI Taxonomy" id="3080540"/>
    <lineage>
        <taxon>Bacteria</taxon>
        <taxon>Pseudomonadati</taxon>
        <taxon>Pseudomonadota</taxon>
        <taxon>Alphaproteobacteria</taxon>
        <taxon>Sphingomonadales</taxon>
        <taxon>Sphingomonadaceae</taxon>
        <taxon>Sphingomonas</taxon>
    </lineage>
</organism>
<sequence length="202" mass="22012">MLFALLLLAAPLASLPVKANGAVQEVVPMDDRRFWDIIERSARNARDQAQQEAGLRNILAALSLADLVTWRAAYDAKRAAAYSWELWGAAHAIHGGASDDGFDHFRDWLISRGQRVFEAALADPDSLVTAIPAGANEAVAFEGFGDVVIEVWAARTDRDPATMPASRAQPPEPIGKPLSEDPKILAARYPKLWKRFGSAPLE</sequence>
<name>A0ABU3YBH1_9SPHN</name>
<keyword evidence="5" id="KW-1185">Reference proteome</keyword>
<comment type="caution">
    <text evidence="4">The sequence shown here is derived from an EMBL/GenBank/DDBJ whole genome shotgun (WGS) entry which is preliminary data.</text>
</comment>
<dbReference type="Pfam" id="PF14024">
    <property type="entry name" value="DUF4240"/>
    <property type="match status" value="1"/>
</dbReference>
<feature type="region of interest" description="Disordered" evidence="1">
    <location>
        <begin position="160"/>
        <end position="180"/>
    </location>
</feature>
<evidence type="ECO:0000259" key="3">
    <source>
        <dbReference type="Pfam" id="PF14024"/>
    </source>
</evidence>
<proteinExistence type="predicted"/>
<evidence type="ECO:0000256" key="2">
    <source>
        <dbReference type="SAM" id="SignalP"/>
    </source>
</evidence>
<gene>
    <name evidence="4" type="ORF">RZN05_17230</name>
</gene>
<dbReference type="RefSeq" id="WP_317227916.1">
    <property type="nucleotide sequence ID" value="NZ_JAWJEJ010000002.1"/>
</dbReference>
<reference evidence="4 5" key="1">
    <citation type="submission" date="2023-10" db="EMBL/GenBank/DDBJ databases">
        <title>Sphingomonas sp. HF-S4 16S ribosomal RNA gene Genome sequencing and assembly.</title>
        <authorList>
            <person name="Lee H."/>
        </authorList>
    </citation>
    <scope>NUCLEOTIDE SEQUENCE [LARGE SCALE GENOMIC DNA]</scope>
    <source>
        <strain evidence="4 5">HF-S4</strain>
    </source>
</reference>
<dbReference type="Proteomes" id="UP001273531">
    <property type="component" value="Unassembled WGS sequence"/>
</dbReference>
<protein>
    <submittedName>
        <fullName evidence="4">DUF4240 domain-containing protein</fullName>
    </submittedName>
</protein>
<accession>A0ABU3YBH1</accession>
<evidence type="ECO:0000256" key="1">
    <source>
        <dbReference type="SAM" id="MobiDB-lite"/>
    </source>
</evidence>
<feature type="signal peptide" evidence="2">
    <location>
        <begin position="1"/>
        <end position="19"/>
    </location>
</feature>
<feature type="chain" id="PRO_5047533980" evidence="2">
    <location>
        <begin position="20"/>
        <end position="202"/>
    </location>
</feature>
<keyword evidence="2" id="KW-0732">Signal</keyword>
<evidence type="ECO:0000313" key="5">
    <source>
        <dbReference type="Proteomes" id="UP001273531"/>
    </source>
</evidence>